<evidence type="ECO:0000256" key="1">
    <source>
        <dbReference type="SAM" id="MobiDB-lite"/>
    </source>
</evidence>
<proteinExistence type="predicted"/>
<protein>
    <submittedName>
        <fullName evidence="2">Uncharacterized protein</fullName>
    </submittedName>
</protein>
<dbReference type="Proteomes" id="UP000265765">
    <property type="component" value="Chromosome"/>
</dbReference>
<dbReference type="AlphaFoldDB" id="A0AAI8L5R9"/>
<feature type="compositionally biased region" description="Basic and acidic residues" evidence="1">
    <location>
        <begin position="313"/>
        <end position="324"/>
    </location>
</feature>
<name>A0AAI8L5R9_9ACTN</name>
<feature type="region of interest" description="Disordered" evidence="1">
    <location>
        <begin position="218"/>
        <end position="336"/>
    </location>
</feature>
<sequence length="336" mass="34422">MKRVARWARAEWGPLYVTVRAHVLRRRWRAVPLAVTAVCLTLTLHVVHNQPWGYDVVQDVGAVRAADPLWLALLRTPLSLFVPALDLPVWGALVQILFVFGIAEICLGRWRTLALAYAATLAGTLYARVGVSLGPHHPFGLAATDAHVVDTGPSAAVVGLAVFLGWRYGARVTAGAVIVAMVIEVVAKENLAGREHLAAIAAMLLLCALSAARRRRGGRVGGGGARNAGAGSGAGSGVSDDGSGVPRTDSEGGAGSSAGGGGEPRGRIGTRAGAGAQRGTGTGHRRGGFGHGVEAGAGAEAEAGAWFRARTRAATETRPGKKPDAGSGSGLPSRGR</sequence>
<evidence type="ECO:0000313" key="3">
    <source>
        <dbReference type="Proteomes" id="UP000265765"/>
    </source>
</evidence>
<organism evidence="2 3">
    <name type="scientific">Streptomyces griseorubiginosus</name>
    <dbReference type="NCBI Taxonomy" id="67304"/>
    <lineage>
        <taxon>Bacteria</taxon>
        <taxon>Bacillati</taxon>
        <taxon>Actinomycetota</taxon>
        <taxon>Actinomycetes</taxon>
        <taxon>Kitasatosporales</taxon>
        <taxon>Streptomycetaceae</taxon>
        <taxon>Streptomyces</taxon>
    </lineage>
</organism>
<dbReference type="EMBL" id="CP032427">
    <property type="protein sequence ID" value="AYC41863.1"/>
    <property type="molecule type" value="Genomic_DNA"/>
</dbReference>
<dbReference type="KEGG" id="sge:DWG14_06154"/>
<feature type="compositionally biased region" description="Gly residues" evidence="1">
    <location>
        <begin position="252"/>
        <end position="263"/>
    </location>
</feature>
<accession>A0AAI8L5R9</accession>
<feature type="compositionally biased region" description="Gly residues" evidence="1">
    <location>
        <begin position="219"/>
        <end position="236"/>
    </location>
</feature>
<feature type="compositionally biased region" description="Low complexity" evidence="1">
    <location>
        <begin position="296"/>
        <end position="312"/>
    </location>
</feature>
<gene>
    <name evidence="2" type="ORF">DWG14_06154</name>
</gene>
<reference evidence="2 3" key="1">
    <citation type="submission" date="2018-09" db="EMBL/GenBank/DDBJ databases">
        <title>Production of Trimethoprim by Streptomyces sp. 3E-1.</title>
        <authorList>
            <person name="Kang H.J."/>
            <person name="Kim S.B."/>
        </authorList>
    </citation>
    <scope>NUCLEOTIDE SEQUENCE [LARGE SCALE GENOMIC DNA]</scope>
    <source>
        <strain evidence="2 3">3E-1</strain>
    </source>
</reference>
<evidence type="ECO:0000313" key="2">
    <source>
        <dbReference type="EMBL" id="AYC41863.1"/>
    </source>
</evidence>